<keyword evidence="3" id="KW-1185">Reference proteome</keyword>
<protein>
    <submittedName>
        <fullName evidence="2">Uncharacterized protein</fullName>
    </submittedName>
</protein>
<reference evidence="2 3" key="1">
    <citation type="journal article" date="2024" name="G3 (Bethesda)">
        <title>Genome assembly of Hibiscus sabdariffa L. provides insights into metabolisms of medicinal natural products.</title>
        <authorList>
            <person name="Kim T."/>
        </authorList>
    </citation>
    <scope>NUCLEOTIDE SEQUENCE [LARGE SCALE GENOMIC DNA]</scope>
    <source>
        <strain evidence="2">TK-2024</strain>
        <tissue evidence="2">Old leaves</tissue>
    </source>
</reference>
<keyword evidence="1" id="KW-0378">Hydrolase</keyword>
<sequence length="184" mass="20829">MEPSNSHPSRPWWFGDRKQIINHVIGWIKKSINPFINGVTGDECNPVSTKKKANPYSICFTDGVKFVDPNHSFEAVEQQVLGSTSFPSMFGFVEQALLISPNLSETVMKGSRLEAVSVYASLMKEFAVFDRWFSSIPWVLVINWGITVKERKEEACNQCSGEFRVKVDSIELQAYSEFHDREGG</sequence>
<dbReference type="Proteomes" id="UP001396334">
    <property type="component" value="Unassembled WGS sequence"/>
</dbReference>
<dbReference type="InterPro" id="IPR017850">
    <property type="entry name" value="Alkaline_phosphatase_core_sf"/>
</dbReference>
<dbReference type="Pfam" id="PF04185">
    <property type="entry name" value="Phosphoesterase"/>
    <property type="match status" value="1"/>
</dbReference>
<name>A0ABR2SRY1_9ROSI</name>
<evidence type="ECO:0000313" key="2">
    <source>
        <dbReference type="EMBL" id="KAK9027729.1"/>
    </source>
</evidence>
<organism evidence="2 3">
    <name type="scientific">Hibiscus sabdariffa</name>
    <name type="common">roselle</name>
    <dbReference type="NCBI Taxonomy" id="183260"/>
    <lineage>
        <taxon>Eukaryota</taxon>
        <taxon>Viridiplantae</taxon>
        <taxon>Streptophyta</taxon>
        <taxon>Embryophyta</taxon>
        <taxon>Tracheophyta</taxon>
        <taxon>Spermatophyta</taxon>
        <taxon>Magnoliopsida</taxon>
        <taxon>eudicotyledons</taxon>
        <taxon>Gunneridae</taxon>
        <taxon>Pentapetalae</taxon>
        <taxon>rosids</taxon>
        <taxon>malvids</taxon>
        <taxon>Malvales</taxon>
        <taxon>Malvaceae</taxon>
        <taxon>Malvoideae</taxon>
        <taxon>Hibiscus</taxon>
    </lineage>
</organism>
<dbReference type="EMBL" id="JBBPBN010000012">
    <property type="protein sequence ID" value="KAK9027729.1"/>
    <property type="molecule type" value="Genomic_DNA"/>
</dbReference>
<evidence type="ECO:0000256" key="1">
    <source>
        <dbReference type="ARBA" id="ARBA00022801"/>
    </source>
</evidence>
<proteinExistence type="predicted"/>
<evidence type="ECO:0000313" key="3">
    <source>
        <dbReference type="Proteomes" id="UP001396334"/>
    </source>
</evidence>
<comment type="caution">
    <text evidence="2">The sequence shown here is derived from an EMBL/GenBank/DDBJ whole genome shotgun (WGS) entry which is preliminary data.</text>
</comment>
<dbReference type="PANTHER" id="PTHR31956">
    <property type="entry name" value="NON-SPECIFIC PHOSPHOLIPASE C4-RELATED"/>
    <property type="match status" value="1"/>
</dbReference>
<accession>A0ABR2SRY1</accession>
<gene>
    <name evidence="2" type="ORF">V6N11_067552</name>
</gene>
<dbReference type="Gene3D" id="3.40.720.10">
    <property type="entry name" value="Alkaline Phosphatase, subunit A"/>
    <property type="match status" value="1"/>
</dbReference>
<dbReference type="PANTHER" id="PTHR31956:SF2">
    <property type="entry name" value="NON-SPECIFIC PHOSPHOLIPASE C6"/>
    <property type="match status" value="1"/>
</dbReference>
<dbReference type="InterPro" id="IPR007312">
    <property type="entry name" value="Phosphoesterase"/>
</dbReference>